<protein>
    <submittedName>
        <fullName evidence="1">Uncharacterized protein</fullName>
    </submittedName>
</protein>
<gene>
    <name evidence="1" type="ORF">SAMN05421812_105452</name>
</gene>
<dbReference type="RefSeq" id="WP_089249451.1">
    <property type="nucleotide sequence ID" value="NZ_FZPH01000005.1"/>
</dbReference>
<reference evidence="1 2" key="1">
    <citation type="submission" date="2017-06" db="EMBL/GenBank/DDBJ databases">
        <authorList>
            <person name="Kim H.J."/>
            <person name="Triplett B.A."/>
        </authorList>
    </citation>
    <scope>NUCLEOTIDE SEQUENCE [LARGE SCALE GENOMIC DNA]</scope>
    <source>
        <strain evidence="1 2">CGMCC 4.5593</strain>
    </source>
</reference>
<dbReference type="EMBL" id="FZPH01000005">
    <property type="protein sequence ID" value="SNT41773.1"/>
    <property type="molecule type" value="Genomic_DNA"/>
</dbReference>
<keyword evidence="2" id="KW-1185">Reference proteome</keyword>
<dbReference type="AlphaFoldDB" id="A0A239MHS0"/>
<evidence type="ECO:0000313" key="2">
    <source>
        <dbReference type="Proteomes" id="UP000198362"/>
    </source>
</evidence>
<evidence type="ECO:0000313" key="1">
    <source>
        <dbReference type="EMBL" id="SNT41773.1"/>
    </source>
</evidence>
<accession>A0A239MHS0</accession>
<organism evidence="1 2">
    <name type="scientific">Asanoa hainanensis</name>
    <dbReference type="NCBI Taxonomy" id="560556"/>
    <lineage>
        <taxon>Bacteria</taxon>
        <taxon>Bacillati</taxon>
        <taxon>Actinomycetota</taxon>
        <taxon>Actinomycetes</taxon>
        <taxon>Micromonosporales</taxon>
        <taxon>Micromonosporaceae</taxon>
        <taxon>Asanoa</taxon>
    </lineage>
</organism>
<dbReference type="OrthoDB" id="3296614at2"/>
<name>A0A239MHS0_9ACTN</name>
<proteinExistence type="predicted"/>
<sequence length="188" mass="21526">MREYSEDELRAAVAEYEETKKAALDERDRRLRAFRDAGWRPVDLQRVTGYSRETIRQALRPEVRHATNNSRRKAAVEPGPPADYVPYGDRKHYVVADSLDDLHGPTTGTVTLPHHLDWSGRGTYDLDKAARLASMYKTVLNEAATVDDLRSWIDGRQLVRLWPTLWLPASLRRAWEQRFRALAGTAVA</sequence>
<dbReference type="Proteomes" id="UP000198362">
    <property type="component" value="Unassembled WGS sequence"/>
</dbReference>